<dbReference type="GO" id="GO:0042995">
    <property type="term" value="C:cell projection"/>
    <property type="evidence" value="ECO:0007669"/>
    <property type="project" value="UniProtKB-SubCell"/>
</dbReference>
<evidence type="ECO:0000256" key="1">
    <source>
        <dbReference type="ARBA" id="ARBA00004316"/>
    </source>
</evidence>
<feature type="domain" description="Calponin-homology (CH)" evidence="4">
    <location>
        <begin position="473"/>
        <end position="583"/>
    </location>
</feature>
<reference evidence="5" key="1">
    <citation type="submission" date="2019-03" db="EMBL/GenBank/DDBJ databases">
        <title>Long read genome sequence of the mycoparasitic Pythium oligandrum ATCC 38472 isolated from sugarbeet rhizosphere.</title>
        <authorList>
            <person name="Gaulin E."/>
        </authorList>
    </citation>
    <scope>NUCLEOTIDE SEQUENCE</scope>
    <source>
        <strain evidence="5">ATCC 38472_TT</strain>
    </source>
</reference>
<keyword evidence="2" id="KW-0966">Cell projection</keyword>
<dbReference type="PANTHER" id="PTHR46613">
    <property type="entry name" value="RADIAL SPOKE HEAD 10 HOMOLOG B-RELATED"/>
    <property type="match status" value="1"/>
</dbReference>
<dbReference type="InterPro" id="IPR036872">
    <property type="entry name" value="CH_dom_sf"/>
</dbReference>
<protein>
    <recommendedName>
        <fullName evidence="4">Calponin-homology (CH) domain-containing protein</fullName>
    </recommendedName>
</protein>
<comment type="subcellular location">
    <subcellularLocation>
        <location evidence="1">Cell projection</location>
    </subcellularLocation>
</comment>
<gene>
    <name evidence="5" type="ORF">Poli38472_006198</name>
</gene>
<dbReference type="EMBL" id="SPLM01000002">
    <property type="protein sequence ID" value="TMW68730.1"/>
    <property type="molecule type" value="Genomic_DNA"/>
</dbReference>
<evidence type="ECO:0000256" key="2">
    <source>
        <dbReference type="ARBA" id="ARBA00023273"/>
    </source>
</evidence>
<evidence type="ECO:0000313" key="5">
    <source>
        <dbReference type="EMBL" id="TMW68730.1"/>
    </source>
</evidence>
<evidence type="ECO:0000256" key="3">
    <source>
        <dbReference type="SAM" id="MobiDB-lite"/>
    </source>
</evidence>
<dbReference type="Gene3D" id="1.10.418.10">
    <property type="entry name" value="Calponin-like domain"/>
    <property type="match status" value="1"/>
</dbReference>
<dbReference type="PROSITE" id="PS50021">
    <property type="entry name" value="CH"/>
    <property type="match status" value="1"/>
</dbReference>
<dbReference type="OrthoDB" id="193095at2759"/>
<feature type="compositionally biased region" description="Polar residues" evidence="3">
    <location>
        <begin position="15"/>
        <end position="24"/>
    </location>
</feature>
<dbReference type="PANTHER" id="PTHR46613:SF1">
    <property type="entry name" value="RADIAL SPOKE HEAD 10 HOMOLOG B-RELATED"/>
    <property type="match status" value="1"/>
</dbReference>
<evidence type="ECO:0000259" key="4">
    <source>
        <dbReference type="PROSITE" id="PS50021"/>
    </source>
</evidence>
<evidence type="ECO:0000313" key="6">
    <source>
        <dbReference type="Proteomes" id="UP000794436"/>
    </source>
</evidence>
<dbReference type="InterPro" id="IPR001715">
    <property type="entry name" value="CH_dom"/>
</dbReference>
<dbReference type="AlphaFoldDB" id="A0A8K1FLX4"/>
<accession>A0A8K1FLX4</accession>
<organism evidence="5 6">
    <name type="scientific">Pythium oligandrum</name>
    <name type="common">Mycoparasitic fungus</name>
    <dbReference type="NCBI Taxonomy" id="41045"/>
    <lineage>
        <taxon>Eukaryota</taxon>
        <taxon>Sar</taxon>
        <taxon>Stramenopiles</taxon>
        <taxon>Oomycota</taxon>
        <taxon>Peronosporomycetes</taxon>
        <taxon>Pythiales</taxon>
        <taxon>Pythiaceae</taxon>
        <taxon>Pythium</taxon>
    </lineage>
</organism>
<keyword evidence="6" id="KW-1185">Reference proteome</keyword>
<comment type="caution">
    <text evidence="5">The sequence shown here is derived from an EMBL/GenBank/DDBJ whole genome shotgun (WGS) entry which is preliminary data.</text>
</comment>
<dbReference type="SUPFAM" id="SSF47576">
    <property type="entry name" value="Calponin-homology domain, CH-domain"/>
    <property type="match status" value="1"/>
</dbReference>
<name>A0A8K1FLX4_PYTOL</name>
<proteinExistence type="predicted"/>
<feature type="region of interest" description="Disordered" evidence="3">
    <location>
        <begin position="1"/>
        <end position="47"/>
    </location>
</feature>
<sequence length="1057" mass="118528">MEHVSTTRLHGASAQYLNGSSPKPHTSFPLKHPRPPPPTASSNNDTSSMMDEFRVLHPALDATDQDGELSKLLLSKWSPDAGETAFASISLFCEMKLSEAQRMTSWLEAPNRFFTTVCCQLLGKYLERLENARVMDAASDPMTLSVAFLRKIHDALVSAIFLPPAEAAHESAYENRVPYFQEHKKLRHHAQWLLATVETGEHAASVKEKLPQRINTILKTRRLYYERTHRRLLFRAWAATTKQASKIRELKCSAFRAKRELSISTLFRTWRIEALRRAYQRESVEYQTMLSITAASLSRKDVLLADAESKIASMAKIIDSLTESNAQLLYRVEQLEGVVAGKGSAAVLGKSLPDGSANANVLGFGARTDVTNFEQMDSMENEKMDRTNRMLLETLFGMARMVEACAIQMAKDVMDSLEHQLDGSLLHTLAEMIHAENVAKAQQDAAVMSHAGASTPTNLAGKGFVAIKDLAHMPLDVFLLHWFRLQLQLSSAAEKTSDRVIKNFTTDLVDGRRYSFLLHRLFPTWFDSNMAHEIDVDERLKNVAGFNARVQPPLPQVVSVDSIHAANAGDNVAFVAMLFGASVSSTRRINLEKQRGQFLNVITSWKRVRSLLLEVKRMHDHYDALMLNHLVKEMRTCETLFKQLHNELNALAVASNESSSTLAHVAYKTLHLTWKCLHQKATNPLDPLSFIDERQQERVKDFKYVDLNTIRQLLVLRSRQEAMATSVKGVSRALPVPVIPEKDVQLKVDAMRTVVLVYSKDLHDIFKHYSASTGAGSIASLSLSEFQKFLKDCSICDKLVSPALADQIFKTALLFSPLTPRDVVAAVTSAGSASAPSSSAYSASDPLQMEPLLAHFDLGEREMIGLEFVDALLRLAAIKMPSISPLEERFREFMEQCVLPNALRSQSEIFRAEVASPKVHVVFQRHKPALQRVFRYYSSMHALREQQSTIGLKEFLILAKDCKLVGSFVTEHTLKQVLGNLQRDGAADERDHHLSGSSQASDDALLRVDFSDFQEALAALTEYVICNPYVPLYKRIEQFLNELLLPRARQKKTRAGE</sequence>
<dbReference type="Proteomes" id="UP000794436">
    <property type="component" value="Unassembled WGS sequence"/>
</dbReference>